<dbReference type="PANTHER" id="PTHR33336">
    <property type="entry name" value="QUINOL MONOOXYGENASE YGIN-RELATED"/>
    <property type="match status" value="1"/>
</dbReference>
<reference evidence="2" key="1">
    <citation type="submission" date="2015-12" db="EMBL/GenBank/DDBJ databases">
        <authorList>
            <person name="Bansal K."/>
            <person name="Midha S."/>
            <person name="Patil P.B."/>
        </authorList>
    </citation>
    <scope>NUCLEOTIDE SEQUENCE</scope>
    <source>
        <strain evidence="2">LMG867</strain>
    </source>
</reference>
<sequence>MPTKFIVAVITAEPAHIDVVGKALQSAVAAVRAEPGCIQYDLHRDQSHPGKFVMIEQWHDALALKTHSEAAAFRELSTVLHGRAILEVADLEKIA</sequence>
<dbReference type="InterPro" id="IPR011008">
    <property type="entry name" value="Dimeric_a/b-barrel"/>
</dbReference>
<dbReference type="EMBL" id="LOKL01000060">
    <property type="protein sequence ID" value="MBZ3923557.1"/>
    <property type="molecule type" value="Genomic_DNA"/>
</dbReference>
<dbReference type="PANTHER" id="PTHR33336:SF15">
    <property type="entry name" value="ABM DOMAIN-CONTAINING PROTEIN"/>
    <property type="match status" value="1"/>
</dbReference>
<keyword evidence="2" id="KW-0503">Monooxygenase</keyword>
<evidence type="ECO:0000313" key="3">
    <source>
        <dbReference type="Proteomes" id="UP000825388"/>
    </source>
</evidence>
<dbReference type="PROSITE" id="PS51725">
    <property type="entry name" value="ABM"/>
    <property type="match status" value="1"/>
</dbReference>
<dbReference type="GO" id="GO:0004497">
    <property type="term" value="F:monooxygenase activity"/>
    <property type="evidence" value="ECO:0007669"/>
    <property type="project" value="UniProtKB-KW"/>
</dbReference>
<protein>
    <submittedName>
        <fullName evidence="2">Monooxygenase</fullName>
    </submittedName>
</protein>
<dbReference type="Pfam" id="PF03992">
    <property type="entry name" value="ABM"/>
    <property type="match status" value="1"/>
</dbReference>
<dbReference type="Proteomes" id="UP000825388">
    <property type="component" value="Unassembled WGS sequence"/>
</dbReference>
<keyword evidence="2" id="KW-0560">Oxidoreductase</keyword>
<gene>
    <name evidence="2" type="ORF">Xseb_23230</name>
</gene>
<evidence type="ECO:0000259" key="1">
    <source>
        <dbReference type="PROSITE" id="PS51725"/>
    </source>
</evidence>
<dbReference type="Gene3D" id="3.30.70.100">
    <property type="match status" value="1"/>
</dbReference>
<proteinExistence type="predicted"/>
<feature type="domain" description="ABM" evidence="1">
    <location>
        <begin position="4"/>
        <end position="94"/>
    </location>
</feature>
<dbReference type="AlphaFoldDB" id="A0AAW4RH26"/>
<comment type="caution">
    <text evidence="2">The sequence shown here is derived from an EMBL/GenBank/DDBJ whole genome shotgun (WGS) entry which is preliminary data.</text>
</comment>
<accession>A0AAW4RH26</accession>
<dbReference type="RefSeq" id="WP_088412003.1">
    <property type="nucleotide sequence ID" value="NZ_LOKL01000060.1"/>
</dbReference>
<dbReference type="InterPro" id="IPR050744">
    <property type="entry name" value="AI-2_Isomerase_LsrG"/>
</dbReference>
<organism evidence="2 3">
    <name type="scientific">Xanthomonas citri pv. sesbaniae</name>
    <dbReference type="NCBI Taxonomy" id="473425"/>
    <lineage>
        <taxon>Bacteria</taxon>
        <taxon>Pseudomonadati</taxon>
        <taxon>Pseudomonadota</taxon>
        <taxon>Gammaproteobacteria</taxon>
        <taxon>Lysobacterales</taxon>
        <taxon>Lysobacteraceae</taxon>
        <taxon>Xanthomonas</taxon>
    </lineage>
</organism>
<dbReference type="InterPro" id="IPR007138">
    <property type="entry name" value="ABM_dom"/>
</dbReference>
<name>A0AAW4RH26_XANCI</name>
<evidence type="ECO:0000313" key="2">
    <source>
        <dbReference type="EMBL" id="MBZ3923557.1"/>
    </source>
</evidence>
<dbReference type="SUPFAM" id="SSF54909">
    <property type="entry name" value="Dimeric alpha+beta barrel"/>
    <property type="match status" value="1"/>
</dbReference>